<organism evidence="2">
    <name type="scientific">Desulfitobacterium hafniense</name>
    <name type="common">Desulfitobacterium frappieri</name>
    <dbReference type="NCBI Taxonomy" id="49338"/>
    <lineage>
        <taxon>Bacteria</taxon>
        <taxon>Bacillati</taxon>
        <taxon>Bacillota</taxon>
        <taxon>Clostridia</taxon>
        <taxon>Eubacteriales</taxon>
        <taxon>Desulfitobacteriaceae</taxon>
        <taxon>Desulfitobacterium</taxon>
    </lineage>
</organism>
<gene>
    <name evidence="2" type="ORF">DPCES_0799</name>
</gene>
<dbReference type="Pfam" id="PF06114">
    <property type="entry name" value="Peptidase_M78"/>
    <property type="match status" value="1"/>
</dbReference>
<name>A0A098AYJ9_DESHA</name>
<sequence>MRRPYITNDEMDIIAESVLSQAGLSTEWQGAVVKVDIDTLIEFEYGLEIVWQNIDYLSEDGIVLAAIMPKRKQICMNETKMELFMSKMGTMNFSKAHELGHWILHVLEQQDYEQLSFDDSEAYFCRGGSKRPPEEVQADMFAASLLMPRKIVTGAVNRLKERGKVDFPDLYRLKDDFEVSISALTNRVQQLGLLYIANQKVYMSQAEAIGQMSLF</sequence>
<evidence type="ECO:0000259" key="1">
    <source>
        <dbReference type="Pfam" id="PF06114"/>
    </source>
</evidence>
<dbReference type="EMBL" id="LK996017">
    <property type="protein sequence ID" value="CDX00686.1"/>
    <property type="molecule type" value="Genomic_DNA"/>
</dbReference>
<dbReference type="InterPro" id="IPR052345">
    <property type="entry name" value="Rad_response_metalloprotease"/>
</dbReference>
<dbReference type="InterPro" id="IPR010359">
    <property type="entry name" value="IrrE_HExxH"/>
</dbReference>
<reference evidence="2" key="1">
    <citation type="submission" date="2014-07" db="EMBL/GenBank/DDBJ databases">
        <authorList>
            <person name="Hornung V.Bastian."/>
        </authorList>
    </citation>
    <scope>NUCLEOTIDE SEQUENCE</scope>
    <source>
        <strain evidence="2">PCE-S</strain>
    </source>
</reference>
<proteinExistence type="predicted"/>
<evidence type="ECO:0000313" key="2">
    <source>
        <dbReference type="EMBL" id="CDX00686.1"/>
    </source>
</evidence>
<dbReference type="Gene3D" id="1.10.10.2910">
    <property type="match status" value="1"/>
</dbReference>
<dbReference type="RefSeq" id="WP_015942918.1">
    <property type="nucleotide sequence ID" value="NZ_LK996017.1"/>
</dbReference>
<dbReference type="PANTHER" id="PTHR43236">
    <property type="entry name" value="ANTITOXIN HIGA1"/>
    <property type="match status" value="1"/>
</dbReference>
<protein>
    <submittedName>
        <fullName evidence="2">DUF955 domain protein</fullName>
    </submittedName>
</protein>
<dbReference type="PATRIC" id="fig|49338.4.peg.858"/>
<accession>A0A098AYJ9</accession>
<dbReference type="PANTHER" id="PTHR43236:SF1">
    <property type="entry name" value="BLL7220 PROTEIN"/>
    <property type="match status" value="1"/>
</dbReference>
<dbReference type="AlphaFoldDB" id="A0A098AYJ9"/>
<feature type="domain" description="IrrE N-terminal-like" evidence="1">
    <location>
        <begin position="91"/>
        <end position="188"/>
    </location>
</feature>